<dbReference type="GO" id="GO:0046872">
    <property type="term" value="F:metal ion binding"/>
    <property type="evidence" value="ECO:0007669"/>
    <property type="project" value="UniProtKB-KW"/>
</dbReference>
<keyword evidence="9" id="KW-0411">Iron-sulfur</keyword>
<dbReference type="Pfam" id="PF00724">
    <property type="entry name" value="Oxidored_FMN"/>
    <property type="match status" value="1"/>
</dbReference>
<dbReference type="Gene3D" id="3.20.20.70">
    <property type="entry name" value="Aldolase class I"/>
    <property type="match status" value="1"/>
</dbReference>
<dbReference type="Gene3D" id="3.50.50.60">
    <property type="entry name" value="FAD/NAD(P)-binding domain"/>
    <property type="match status" value="1"/>
</dbReference>
<dbReference type="Pfam" id="PF07992">
    <property type="entry name" value="Pyr_redox_2"/>
    <property type="match status" value="1"/>
</dbReference>
<dbReference type="EMBL" id="CP032125">
    <property type="protein sequence ID" value="AXX99632.1"/>
    <property type="molecule type" value="Genomic_DNA"/>
</dbReference>
<dbReference type="GO" id="GO:0008670">
    <property type="term" value="F:2,4-dienoyl-CoA reductase (NADPH) activity"/>
    <property type="evidence" value="ECO:0007669"/>
    <property type="project" value="TreeGrafter"/>
</dbReference>
<evidence type="ECO:0000256" key="1">
    <source>
        <dbReference type="ARBA" id="ARBA00001917"/>
    </source>
</evidence>
<evidence type="ECO:0000256" key="8">
    <source>
        <dbReference type="ARBA" id="ARBA00023004"/>
    </source>
</evidence>
<dbReference type="RefSeq" id="WP_118944283.1">
    <property type="nucleotide sequence ID" value="NZ_CP032125.1"/>
</dbReference>
<dbReference type="CDD" id="cd04734">
    <property type="entry name" value="OYE_like_3_FMN"/>
    <property type="match status" value="1"/>
</dbReference>
<gene>
    <name evidence="12" type="ORF">BAR1_00370</name>
</gene>
<dbReference type="GO" id="GO:0051536">
    <property type="term" value="F:iron-sulfur cluster binding"/>
    <property type="evidence" value="ECO:0007669"/>
    <property type="project" value="UniProtKB-KW"/>
</dbReference>
<organism evidence="12 13">
    <name type="scientific">Profundibacter amoris</name>
    <dbReference type="NCBI Taxonomy" id="2171755"/>
    <lineage>
        <taxon>Bacteria</taxon>
        <taxon>Pseudomonadati</taxon>
        <taxon>Pseudomonadota</taxon>
        <taxon>Alphaproteobacteria</taxon>
        <taxon>Rhodobacterales</taxon>
        <taxon>Paracoccaceae</taxon>
        <taxon>Profundibacter</taxon>
    </lineage>
</organism>
<evidence type="ECO:0000313" key="13">
    <source>
        <dbReference type="Proteomes" id="UP000261704"/>
    </source>
</evidence>
<feature type="domain" description="NADH:flavin oxidoreductase/NADH oxidase N-terminal" evidence="10">
    <location>
        <begin position="11"/>
        <end position="344"/>
    </location>
</feature>
<dbReference type="PRINTS" id="PR00411">
    <property type="entry name" value="PNDRDTASEI"/>
</dbReference>
<keyword evidence="13" id="KW-1185">Reference proteome</keyword>
<feature type="domain" description="FAD/NAD(P)-binding" evidence="11">
    <location>
        <begin position="387"/>
        <end position="616"/>
    </location>
</feature>
<dbReference type="InterPro" id="IPR036188">
    <property type="entry name" value="FAD/NAD-bd_sf"/>
</dbReference>
<keyword evidence="7" id="KW-0560">Oxidoreductase</keyword>
<proteinExistence type="inferred from homology"/>
<evidence type="ECO:0000256" key="6">
    <source>
        <dbReference type="ARBA" id="ARBA00022723"/>
    </source>
</evidence>
<dbReference type="InterPro" id="IPR051793">
    <property type="entry name" value="NADH:flavin_oxidoreductase"/>
</dbReference>
<dbReference type="InterPro" id="IPR023753">
    <property type="entry name" value="FAD/NAD-binding_dom"/>
</dbReference>
<evidence type="ECO:0000256" key="9">
    <source>
        <dbReference type="ARBA" id="ARBA00023014"/>
    </source>
</evidence>
<evidence type="ECO:0000256" key="2">
    <source>
        <dbReference type="ARBA" id="ARBA00001966"/>
    </source>
</evidence>
<sequence>MEQKTTTKDPLLQPLTIRGLTLKNRVMSTSHASGMDDDNMPALRYQRYHEEKAKGGLALTMFGGSSNIAPDSPSVFRQLNAGTDAIIPHFQEFSERIHQHGTALMCQITHMGRRGDAQAEHWLPTIAPSPVREDLHRNFPREMDQYDIDRVVAAFGQAARRCVEGGLDGLETLAGGHLIGQFFSPKTNLRSDGYGGSVENRTRFALMVHEEIRRQTGDDFVVGMRLTLDEGEGGLRFDEVMQIAEILKREGAIDFFNCMVGRMDTEITLVEENMPGMSRPLAPYLDKVGEFRREIGVPIFHAARVTDVANARHAVREGVLDMVAMTRAHIADPQIVNKIMRGEEDRIRPCIGASHCIHKKIHCIHNPASGRETLLPMEVPVSAAPGKKVVVVGGGPAGMEAARVAAERGHKVVLFEAAPKLGGQIQLAAKTTWRKDLIQIVDWREAELDKLGVDVRCNIYAEAADVLAENPDHVFVSTGGMPAGQTLPGADLIVSSWDILSGDVRVEQDVLICDHTGRHEAVATADLLSSKGHKVTLTTIDAHAATEMGYTDRIVFHKRLAAQGVTTLAYLKLGALRKEGNRLVATLTHELTGQTQEIITDQVVLETGTDPMADVFFELRDGAANKGISDVDAMANWSPQPQTYTQGYTLHRLGDAVTSRTIHSALLEAYRLAIHL</sequence>
<dbReference type="PANTHER" id="PTHR42917">
    <property type="entry name" value="2,4-DIENOYL-COA REDUCTASE"/>
    <property type="match status" value="1"/>
</dbReference>
<dbReference type="AlphaFoldDB" id="A0A347ULA4"/>
<comment type="cofactor">
    <cofactor evidence="2">
        <name>[4Fe-4S] cluster</name>
        <dbReference type="ChEBI" id="CHEBI:49883"/>
    </cofactor>
</comment>
<dbReference type="Gene3D" id="3.40.50.720">
    <property type="entry name" value="NAD(P)-binding Rossmann-like Domain"/>
    <property type="match status" value="1"/>
</dbReference>
<keyword evidence="5" id="KW-0288">FMN</keyword>
<dbReference type="SUPFAM" id="SSF51395">
    <property type="entry name" value="FMN-linked oxidoreductases"/>
    <property type="match status" value="1"/>
</dbReference>
<evidence type="ECO:0000313" key="12">
    <source>
        <dbReference type="EMBL" id="AXX99632.1"/>
    </source>
</evidence>
<keyword evidence="4" id="KW-0285">Flavoprotein</keyword>
<keyword evidence="8" id="KW-0408">Iron</keyword>
<reference evidence="12 13" key="1">
    <citation type="submission" date="2018-09" db="EMBL/GenBank/DDBJ databases">
        <title>Profundibacter amoris BAR1 gen. nov., sp. nov., a new member of the Roseobacter clade isolated at Lokis Castle Vent Field on the Arctic Mid-Oceanic Ridge.</title>
        <authorList>
            <person name="Le Moine Bauer S."/>
            <person name="Sjoeberg A.G."/>
            <person name="L'Haridon S."/>
            <person name="Stokke R."/>
            <person name="Roalkvam I."/>
            <person name="Steen I.H."/>
            <person name="Dahle H."/>
        </authorList>
    </citation>
    <scope>NUCLEOTIDE SEQUENCE [LARGE SCALE GENOMIC DNA]</scope>
    <source>
        <strain evidence="12 13">BAR1</strain>
    </source>
</reference>
<evidence type="ECO:0000256" key="7">
    <source>
        <dbReference type="ARBA" id="ARBA00023002"/>
    </source>
</evidence>
<dbReference type="GO" id="GO:0033543">
    <property type="term" value="P:fatty acid beta-oxidation, unsaturated, even number, reductase/isomerase pathway"/>
    <property type="evidence" value="ECO:0007669"/>
    <property type="project" value="TreeGrafter"/>
</dbReference>
<dbReference type="GO" id="GO:0010181">
    <property type="term" value="F:FMN binding"/>
    <property type="evidence" value="ECO:0007669"/>
    <property type="project" value="InterPro"/>
</dbReference>
<evidence type="ECO:0000259" key="10">
    <source>
        <dbReference type="Pfam" id="PF00724"/>
    </source>
</evidence>
<comment type="cofactor">
    <cofactor evidence="1">
        <name>FMN</name>
        <dbReference type="ChEBI" id="CHEBI:58210"/>
    </cofactor>
</comment>
<dbReference type="SUPFAM" id="SSF51905">
    <property type="entry name" value="FAD/NAD(P)-binding domain"/>
    <property type="match status" value="1"/>
</dbReference>
<dbReference type="KEGG" id="pamo:BAR1_00370"/>
<dbReference type="PRINTS" id="PR00368">
    <property type="entry name" value="FADPNR"/>
</dbReference>
<dbReference type="InterPro" id="IPR001155">
    <property type="entry name" value="OxRdtase_FMN_N"/>
</dbReference>
<keyword evidence="6" id="KW-0479">Metal-binding</keyword>
<evidence type="ECO:0000256" key="3">
    <source>
        <dbReference type="ARBA" id="ARBA00011048"/>
    </source>
</evidence>
<evidence type="ECO:0000259" key="11">
    <source>
        <dbReference type="Pfam" id="PF07992"/>
    </source>
</evidence>
<comment type="similarity">
    <text evidence="3">In the N-terminal section; belongs to the NADH:flavin oxidoreductase/NADH oxidase family.</text>
</comment>
<dbReference type="OrthoDB" id="9784632at2"/>
<accession>A0A347ULA4</accession>
<evidence type="ECO:0000256" key="4">
    <source>
        <dbReference type="ARBA" id="ARBA00022630"/>
    </source>
</evidence>
<protein>
    <submittedName>
        <fullName evidence="12">FAD-dependent oxidoreductase</fullName>
    </submittedName>
</protein>
<dbReference type="PANTHER" id="PTHR42917:SF2">
    <property type="entry name" value="2,4-DIENOYL-COA REDUCTASE [(2E)-ENOYL-COA-PRODUCING]"/>
    <property type="match status" value="1"/>
</dbReference>
<dbReference type="Proteomes" id="UP000261704">
    <property type="component" value="Chromosome"/>
</dbReference>
<name>A0A347ULA4_9RHOB</name>
<dbReference type="InterPro" id="IPR013785">
    <property type="entry name" value="Aldolase_TIM"/>
</dbReference>
<evidence type="ECO:0000256" key="5">
    <source>
        <dbReference type="ARBA" id="ARBA00022643"/>
    </source>
</evidence>